<dbReference type="InterPro" id="IPR005215">
    <property type="entry name" value="Trig_fac"/>
</dbReference>
<comment type="domain">
    <text evidence="11">Consists of 3 domains; the N-terminus binds the ribosome, the middle domain has PPIase activity, while the C-terminus has intrinsic chaperone activity on its own.</text>
</comment>
<evidence type="ECO:0000256" key="3">
    <source>
        <dbReference type="ARBA" id="ARBA00013194"/>
    </source>
</evidence>
<keyword evidence="11" id="KW-0963">Cytoplasm</keyword>
<comment type="caution">
    <text evidence="16">The sequence shown here is derived from an EMBL/GenBank/DDBJ whole genome shotgun (WGS) entry which is preliminary data.</text>
</comment>
<accession>A0ABU4VGC3</accession>
<evidence type="ECO:0000256" key="7">
    <source>
        <dbReference type="ARBA" id="ARBA00023186"/>
    </source>
</evidence>
<dbReference type="EC" id="5.2.1.8" evidence="3 11"/>
<dbReference type="PIRSF" id="PIRSF003095">
    <property type="entry name" value="Trigger_factor"/>
    <property type="match status" value="1"/>
</dbReference>
<feature type="region of interest" description="Disordered" evidence="14">
    <location>
        <begin position="443"/>
        <end position="483"/>
    </location>
</feature>
<keyword evidence="6 11" id="KW-0697">Rotamase</keyword>
<dbReference type="PANTHER" id="PTHR30560">
    <property type="entry name" value="TRIGGER FACTOR CHAPERONE AND PEPTIDYL-PROLYL CIS/TRANS ISOMERASE"/>
    <property type="match status" value="1"/>
</dbReference>
<gene>
    <name evidence="11 16" type="primary">tig</name>
    <name evidence="16" type="ORF">SK069_04590</name>
</gene>
<dbReference type="SUPFAM" id="SSF54534">
    <property type="entry name" value="FKBP-like"/>
    <property type="match status" value="1"/>
</dbReference>
<dbReference type="RefSeq" id="WP_319953006.1">
    <property type="nucleotide sequence ID" value="NZ_JAXAVX010000001.1"/>
</dbReference>
<comment type="similarity">
    <text evidence="2 11 13">Belongs to the FKBP-type PPIase family. Tig subfamily.</text>
</comment>
<protein>
    <recommendedName>
        <fullName evidence="4 11">Trigger factor</fullName>
        <shortName evidence="11">TF</shortName>
        <ecNumber evidence="3 11">5.2.1.8</ecNumber>
    </recommendedName>
    <alternativeName>
        <fullName evidence="10 11">PPIase</fullName>
    </alternativeName>
</protein>
<dbReference type="InterPro" id="IPR036611">
    <property type="entry name" value="Trigger_fac_ribosome-bd_sf"/>
</dbReference>
<evidence type="ECO:0000256" key="4">
    <source>
        <dbReference type="ARBA" id="ARBA00016902"/>
    </source>
</evidence>
<dbReference type="InterPro" id="IPR027304">
    <property type="entry name" value="Trigger_fact/SurA_dom_sf"/>
</dbReference>
<evidence type="ECO:0000256" key="1">
    <source>
        <dbReference type="ARBA" id="ARBA00000971"/>
    </source>
</evidence>
<keyword evidence="9 11" id="KW-0131">Cell cycle</keyword>
<keyword evidence="17" id="KW-1185">Reference proteome</keyword>
<feature type="domain" description="PPIase FKBP-type" evidence="15">
    <location>
        <begin position="166"/>
        <end position="251"/>
    </location>
</feature>
<organism evidence="16 17">
    <name type="scientific">Patulibacter brassicae</name>
    <dbReference type="NCBI Taxonomy" id="1705717"/>
    <lineage>
        <taxon>Bacteria</taxon>
        <taxon>Bacillati</taxon>
        <taxon>Actinomycetota</taxon>
        <taxon>Thermoleophilia</taxon>
        <taxon>Solirubrobacterales</taxon>
        <taxon>Patulibacteraceae</taxon>
        <taxon>Patulibacter</taxon>
    </lineage>
</organism>
<dbReference type="GO" id="GO:0003755">
    <property type="term" value="F:peptidyl-prolyl cis-trans isomerase activity"/>
    <property type="evidence" value="ECO:0007669"/>
    <property type="project" value="UniProtKB-EC"/>
</dbReference>
<keyword evidence="8 11" id="KW-0413">Isomerase</keyword>
<reference evidence="16 17" key="1">
    <citation type="submission" date="2023-11" db="EMBL/GenBank/DDBJ databases">
        <authorList>
            <person name="Xu M."/>
            <person name="Jiang T."/>
        </authorList>
    </citation>
    <scope>NUCLEOTIDE SEQUENCE [LARGE SCALE GENOMIC DNA]</scope>
    <source>
        <strain evidence="16 17">SD</strain>
    </source>
</reference>
<proteinExistence type="inferred from homology"/>
<evidence type="ECO:0000256" key="6">
    <source>
        <dbReference type="ARBA" id="ARBA00023110"/>
    </source>
</evidence>
<dbReference type="InterPro" id="IPR037041">
    <property type="entry name" value="Trigger_fac_C_sf"/>
</dbReference>
<dbReference type="SUPFAM" id="SSF102735">
    <property type="entry name" value="Trigger factor ribosome-binding domain"/>
    <property type="match status" value="1"/>
</dbReference>
<comment type="catalytic activity">
    <reaction evidence="1 11 12">
        <text>[protein]-peptidylproline (omega=180) = [protein]-peptidylproline (omega=0)</text>
        <dbReference type="Rhea" id="RHEA:16237"/>
        <dbReference type="Rhea" id="RHEA-COMP:10747"/>
        <dbReference type="Rhea" id="RHEA-COMP:10748"/>
        <dbReference type="ChEBI" id="CHEBI:83833"/>
        <dbReference type="ChEBI" id="CHEBI:83834"/>
        <dbReference type="EC" id="5.2.1.8"/>
    </reaction>
</comment>
<dbReference type="HAMAP" id="MF_00303">
    <property type="entry name" value="Trigger_factor_Tig"/>
    <property type="match status" value="1"/>
</dbReference>
<evidence type="ECO:0000256" key="11">
    <source>
        <dbReference type="HAMAP-Rule" id="MF_00303"/>
    </source>
</evidence>
<evidence type="ECO:0000256" key="9">
    <source>
        <dbReference type="ARBA" id="ARBA00023306"/>
    </source>
</evidence>
<dbReference type="InterPro" id="IPR001179">
    <property type="entry name" value="PPIase_FKBP_dom"/>
</dbReference>
<evidence type="ECO:0000259" key="15">
    <source>
        <dbReference type="PROSITE" id="PS50059"/>
    </source>
</evidence>
<sequence>MSTVTTTVTELPESRVKVEAEVTPKAVEQALLDTAKILGRDLRVPGFRKGKVPPPVVLRRYGRETVLDEALRRSIGEWLQAAVEDAGISTVGEPHLHIGETPSAGEAITFDFEIGVRPVATLGDVSSLEVGRREPQADDARIDAELEQLRERQAKLESVDREAAEGDTVLVSFVGRIDGEEFDGGSGRDQLIELGSGRLIPGFEDQLQGARKDEEREVRVTFPDDYGAEHLQGAEAVFTVTVHDVQERRLPELDDAFAESAAGTDTLAELREEIGERLKEQDEAAIEREFREAVIDTLALQAEVEIPDSLAEARAGELLDRTLHQLSHQGISRELYFQMTGKTEEEVVAEARPEAARSLRREAAVVAFVAAEDIQPAEGDLLSALSAPAAQQGTTPEKLLKRLDKQGHRDELVSDVAEQQAIERLVERATAVSVEDAKAKGLLWTPVPGDEEDTGGRPWVAEERAAAEAAAAEAGDDAGSDED</sequence>
<keyword evidence="5 11" id="KW-0132">Cell division</keyword>
<comment type="subcellular location">
    <subcellularLocation>
        <location evidence="11">Cytoplasm</location>
    </subcellularLocation>
    <text evidence="11">About half TF is bound to the ribosome near the polypeptide exit tunnel while the other half is free in the cytoplasm.</text>
</comment>
<dbReference type="InterPro" id="IPR046357">
    <property type="entry name" value="PPIase_dom_sf"/>
</dbReference>
<name>A0ABU4VGC3_9ACTN</name>
<evidence type="ECO:0000256" key="10">
    <source>
        <dbReference type="ARBA" id="ARBA00029986"/>
    </source>
</evidence>
<keyword evidence="7 11" id="KW-0143">Chaperone</keyword>
<dbReference type="PANTHER" id="PTHR30560:SF3">
    <property type="entry name" value="TRIGGER FACTOR-LIKE PROTEIN TIG, CHLOROPLASTIC"/>
    <property type="match status" value="1"/>
</dbReference>
<evidence type="ECO:0000256" key="8">
    <source>
        <dbReference type="ARBA" id="ARBA00023235"/>
    </source>
</evidence>
<dbReference type="Pfam" id="PF05697">
    <property type="entry name" value="Trigger_N"/>
    <property type="match status" value="1"/>
</dbReference>
<dbReference type="SUPFAM" id="SSF109998">
    <property type="entry name" value="Triger factor/SurA peptide-binding domain-like"/>
    <property type="match status" value="1"/>
</dbReference>
<evidence type="ECO:0000256" key="12">
    <source>
        <dbReference type="PROSITE-ProRule" id="PRU00277"/>
    </source>
</evidence>
<feature type="compositionally biased region" description="Acidic residues" evidence="14">
    <location>
        <begin position="474"/>
        <end position="483"/>
    </location>
</feature>
<evidence type="ECO:0000313" key="17">
    <source>
        <dbReference type="Proteomes" id="UP001277761"/>
    </source>
</evidence>
<evidence type="ECO:0000313" key="16">
    <source>
        <dbReference type="EMBL" id="MDX8150864.1"/>
    </source>
</evidence>
<dbReference type="Gene3D" id="3.30.70.1050">
    <property type="entry name" value="Trigger factor ribosome-binding domain"/>
    <property type="match status" value="1"/>
</dbReference>
<comment type="function">
    <text evidence="11">Involved in protein export. Acts as a chaperone by maintaining the newly synthesized protein in an open conformation. Functions as a peptidyl-prolyl cis-trans isomerase.</text>
</comment>
<dbReference type="Gene3D" id="1.10.3120.10">
    <property type="entry name" value="Trigger factor, C-terminal domain"/>
    <property type="match status" value="1"/>
</dbReference>
<dbReference type="Gene3D" id="3.10.50.40">
    <property type="match status" value="1"/>
</dbReference>
<dbReference type="InterPro" id="IPR008881">
    <property type="entry name" value="Trigger_fac_ribosome-bd_bac"/>
</dbReference>
<evidence type="ECO:0000256" key="2">
    <source>
        <dbReference type="ARBA" id="ARBA00005464"/>
    </source>
</evidence>
<dbReference type="NCBIfam" id="TIGR00115">
    <property type="entry name" value="tig"/>
    <property type="match status" value="1"/>
</dbReference>
<dbReference type="Pfam" id="PF00254">
    <property type="entry name" value="FKBP_C"/>
    <property type="match status" value="1"/>
</dbReference>
<dbReference type="Proteomes" id="UP001277761">
    <property type="component" value="Unassembled WGS sequence"/>
</dbReference>
<evidence type="ECO:0000256" key="13">
    <source>
        <dbReference type="RuleBase" id="RU003914"/>
    </source>
</evidence>
<dbReference type="PROSITE" id="PS50059">
    <property type="entry name" value="FKBP_PPIASE"/>
    <property type="match status" value="1"/>
</dbReference>
<evidence type="ECO:0000256" key="5">
    <source>
        <dbReference type="ARBA" id="ARBA00022618"/>
    </source>
</evidence>
<dbReference type="InterPro" id="IPR008880">
    <property type="entry name" value="Trigger_fac_C"/>
</dbReference>
<dbReference type="EMBL" id="JAXAVX010000001">
    <property type="protein sequence ID" value="MDX8150864.1"/>
    <property type="molecule type" value="Genomic_DNA"/>
</dbReference>
<dbReference type="Pfam" id="PF05698">
    <property type="entry name" value="Trigger_C"/>
    <property type="match status" value="1"/>
</dbReference>
<evidence type="ECO:0000256" key="14">
    <source>
        <dbReference type="SAM" id="MobiDB-lite"/>
    </source>
</evidence>